<dbReference type="Gene3D" id="2.40.50.140">
    <property type="entry name" value="Nucleic acid-binding proteins"/>
    <property type="match status" value="1"/>
</dbReference>
<dbReference type="InterPro" id="IPR023646">
    <property type="entry name" value="Prisomal_replication_PriB"/>
</dbReference>
<protein>
    <recommendedName>
        <fullName evidence="4">Replication restart protein PriB</fullName>
    </recommendedName>
</protein>
<dbReference type="PIRSF" id="PIRSF003135">
    <property type="entry name" value="Primosomal_n"/>
    <property type="match status" value="1"/>
</dbReference>
<evidence type="ECO:0000256" key="1">
    <source>
        <dbReference type="ARBA" id="ARBA00022515"/>
    </source>
</evidence>
<comment type="function">
    <text evidence="4">Involved in the restart of stalled replication forks, which reloads the replicative helicase on sites other than the origin of replication; the PriA-PriB pathway is the major replication restart pathway. During primosome assembly it facilitates complex formation between PriA and DnaT on DNA; stabilizes PriA on DNA. Stimulates the DNA unwinding activity of PriA helicase.</text>
</comment>
<dbReference type="InterPro" id="IPR000424">
    <property type="entry name" value="Primosome_PriB/ssb"/>
</dbReference>
<name>A0ABW8GI98_9PROT</name>
<dbReference type="InterPro" id="IPR012340">
    <property type="entry name" value="NA-bd_OB-fold"/>
</dbReference>
<keyword evidence="3 4" id="KW-0238">DNA-binding</keyword>
<evidence type="ECO:0000256" key="4">
    <source>
        <dbReference type="HAMAP-Rule" id="MF_00720"/>
    </source>
</evidence>
<comment type="subunit">
    <text evidence="4">Homodimer. Interacts with PriA and DnaT. Component of the replication restart primosome. Primosome assembly occurs via a 'hand-off' mechanism. PriA binds to replication forks, subsequently PriB then DnaT bind; DnaT then displaces ssDNA to generate the helicase loading substrate.</text>
</comment>
<comment type="caution">
    <text evidence="5">The sequence shown here is derived from an EMBL/GenBank/DDBJ whole genome shotgun (WGS) entry which is preliminary data.</text>
</comment>
<keyword evidence="2 4" id="KW-0235">DNA replication</keyword>
<dbReference type="Pfam" id="PF22657">
    <property type="entry name" value="SSB_1"/>
    <property type="match status" value="1"/>
</dbReference>
<gene>
    <name evidence="4 5" type="primary">priB</name>
    <name evidence="5" type="ORF">ACIKP9_02575</name>
</gene>
<accession>A0ABW8GI98</accession>
<proteinExistence type="inferred from homology"/>
<dbReference type="Proteomes" id="UP001617669">
    <property type="component" value="Unassembled WGS sequence"/>
</dbReference>
<dbReference type="HAMAP" id="MF_00720">
    <property type="entry name" value="PriB"/>
    <property type="match status" value="1"/>
</dbReference>
<evidence type="ECO:0000256" key="3">
    <source>
        <dbReference type="ARBA" id="ARBA00023125"/>
    </source>
</evidence>
<dbReference type="EMBL" id="JBIWXY010000001">
    <property type="protein sequence ID" value="MFJ5445106.1"/>
    <property type="molecule type" value="Genomic_DNA"/>
</dbReference>
<organism evidence="5 6">
    <name type="scientific">Methylobacillus methanolivorans</name>
    <dbReference type="NCBI Taxonomy" id="1848927"/>
    <lineage>
        <taxon>Bacteria</taxon>
        <taxon>Pseudomonadati</taxon>
        <taxon>Pseudomonadota</taxon>
        <taxon>Betaproteobacteria</taxon>
        <taxon>Nitrosomonadales</taxon>
        <taxon>Methylophilaceae</taxon>
        <taxon>Methylobacillus</taxon>
    </lineage>
</organism>
<dbReference type="PROSITE" id="PS50935">
    <property type="entry name" value="SSB"/>
    <property type="match status" value="1"/>
</dbReference>
<evidence type="ECO:0000313" key="5">
    <source>
        <dbReference type="EMBL" id="MFJ5445106.1"/>
    </source>
</evidence>
<dbReference type="RefSeq" id="WP_400878904.1">
    <property type="nucleotide sequence ID" value="NZ_JBIWXY010000001.1"/>
</dbReference>
<comment type="similarity">
    <text evidence="4">Belongs to the PriB family.</text>
</comment>
<reference evidence="5 6" key="1">
    <citation type="submission" date="2024-11" db="EMBL/GenBank/DDBJ databases">
        <authorList>
            <person name="Kaparullina E.N."/>
            <person name="Delegan Y.A."/>
            <person name="Doronina N.V."/>
        </authorList>
    </citation>
    <scope>NUCLEOTIDE SEQUENCE [LARGE SCALE GENOMIC DNA]</scope>
    <source>
        <strain evidence="5 6">7sh_L</strain>
    </source>
</reference>
<evidence type="ECO:0000256" key="2">
    <source>
        <dbReference type="ARBA" id="ARBA00022705"/>
    </source>
</evidence>
<evidence type="ECO:0000313" key="6">
    <source>
        <dbReference type="Proteomes" id="UP001617669"/>
    </source>
</evidence>
<sequence length="99" mass="10849">MSLNRLELSGEFAQVAELRYTPAGIPVLSFVLKHLSEQVEAGMKRKVECDVSSVAMGPLALEVQEINAGTQVKVTGFLAKRSLKSSQLVLHIQTLERII</sequence>
<keyword evidence="1 4" id="KW-0639">Primosome</keyword>
<dbReference type="NCBIfam" id="TIGR04418">
    <property type="entry name" value="PriB_gamma"/>
    <property type="match status" value="1"/>
</dbReference>
<dbReference type="SUPFAM" id="SSF50249">
    <property type="entry name" value="Nucleic acid-binding proteins"/>
    <property type="match status" value="1"/>
</dbReference>
<keyword evidence="6" id="KW-1185">Reference proteome</keyword>